<feature type="transmembrane region" description="Helical" evidence="5">
    <location>
        <begin position="235"/>
        <end position="256"/>
    </location>
</feature>
<feature type="region of interest" description="Disordered" evidence="4">
    <location>
        <begin position="290"/>
        <end position="343"/>
    </location>
</feature>
<evidence type="ECO:0000313" key="8">
    <source>
        <dbReference type="Proteomes" id="UP001187315"/>
    </source>
</evidence>
<dbReference type="GO" id="GO:0005525">
    <property type="term" value="F:GTP binding"/>
    <property type="evidence" value="ECO:0007669"/>
    <property type="project" value="UniProtKB-KW"/>
</dbReference>
<keyword evidence="5" id="KW-1133">Transmembrane helix</keyword>
<sequence>MKVDRFTQEDNEIHPEHWILFTRGDELEREGLTIEEFIEDTEELKNLVQKFQNRYHVFNNVSQSSNQVQMLITKIKQTEQIICSEIRLTDPEDHLRRIVLVGKTGVGKSATGNTILRGTRFRSEFGSTSVTSSSVIQQEVVLGRKVSVIDTPGLFNTTQSRGWSIYLSSPGPHALLYIMPINTRFTEQEEDVLQKVEKIFRREMIKYTMILFTNGDQLEEIEGFKEFFKRNKDTLLIAAAIGCGGVVSGATIGAILDSVGGPVGAAIEAGVGAGIGLVTGTGIFICKKSKDNNPGSENTQRENAPDDDGGSESPDMELQSIEEDSCLIPKSNIRQRSKRRPQN</sequence>
<dbReference type="InterPro" id="IPR045058">
    <property type="entry name" value="GIMA/IAN/Toc"/>
</dbReference>
<dbReference type="AlphaFoldDB" id="A0AA88T817"/>
<dbReference type="SUPFAM" id="SSF52540">
    <property type="entry name" value="P-loop containing nucleoside triphosphate hydrolases"/>
    <property type="match status" value="1"/>
</dbReference>
<evidence type="ECO:0000259" key="6">
    <source>
        <dbReference type="PROSITE" id="PS51720"/>
    </source>
</evidence>
<keyword evidence="2" id="KW-0547">Nucleotide-binding</keyword>
<evidence type="ECO:0000256" key="5">
    <source>
        <dbReference type="SAM" id="Phobius"/>
    </source>
</evidence>
<dbReference type="PROSITE" id="PS51720">
    <property type="entry name" value="G_AIG1"/>
    <property type="match status" value="1"/>
</dbReference>
<keyword evidence="8" id="KW-1185">Reference proteome</keyword>
<name>A0AA88T817_TACVA</name>
<evidence type="ECO:0000313" key="7">
    <source>
        <dbReference type="EMBL" id="KAK2864929.1"/>
    </source>
</evidence>
<feature type="domain" description="AIG1-type G" evidence="6">
    <location>
        <begin position="93"/>
        <end position="304"/>
    </location>
</feature>
<evidence type="ECO:0000256" key="1">
    <source>
        <dbReference type="ARBA" id="ARBA00008535"/>
    </source>
</evidence>
<evidence type="ECO:0000256" key="3">
    <source>
        <dbReference type="ARBA" id="ARBA00023134"/>
    </source>
</evidence>
<keyword evidence="3" id="KW-0342">GTP-binding</keyword>
<comment type="similarity">
    <text evidence="1">Belongs to the TRAFAC class TrmE-Era-EngA-EngB-Septin-like GTPase superfamily. AIG1/Toc34/Toc159-like paraseptin GTPase family. IAN subfamily.</text>
</comment>
<comment type="caution">
    <text evidence="7">The sequence shown here is derived from an EMBL/GenBank/DDBJ whole genome shotgun (WGS) entry which is preliminary data.</text>
</comment>
<dbReference type="PANTHER" id="PTHR10903">
    <property type="entry name" value="GTPASE, IMAP FAMILY MEMBER-RELATED"/>
    <property type="match status" value="1"/>
</dbReference>
<gene>
    <name evidence="7" type="ORF">Q7C36_004083</name>
</gene>
<dbReference type="Proteomes" id="UP001187315">
    <property type="component" value="Unassembled WGS sequence"/>
</dbReference>
<dbReference type="InterPro" id="IPR027417">
    <property type="entry name" value="P-loop_NTPase"/>
</dbReference>
<reference evidence="7" key="1">
    <citation type="submission" date="2023-08" db="EMBL/GenBank/DDBJ databases">
        <title>Pelteobagrus vachellii genome.</title>
        <authorList>
            <person name="Liu H."/>
        </authorList>
    </citation>
    <scope>NUCLEOTIDE SEQUENCE</scope>
    <source>
        <strain evidence="7">PRFRI_2022a</strain>
        <tissue evidence="7">Muscle</tissue>
    </source>
</reference>
<protein>
    <recommendedName>
        <fullName evidence="6">AIG1-type G domain-containing protein</fullName>
    </recommendedName>
</protein>
<dbReference type="Pfam" id="PF04548">
    <property type="entry name" value="AIG1"/>
    <property type="match status" value="2"/>
</dbReference>
<dbReference type="InterPro" id="IPR006703">
    <property type="entry name" value="G_AIG1"/>
</dbReference>
<feature type="compositionally biased region" description="Basic residues" evidence="4">
    <location>
        <begin position="333"/>
        <end position="343"/>
    </location>
</feature>
<organism evidence="7 8">
    <name type="scientific">Tachysurus vachellii</name>
    <name type="common">Darkbarbel catfish</name>
    <name type="synonym">Pelteobagrus vachellii</name>
    <dbReference type="NCBI Taxonomy" id="175792"/>
    <lineage>
        <taxon>Eukaryota</taxon>
        <taxon>Metazoa</taxon>
        <taxon>Chordata</taxon>
        <taxon>Craniata</taxon>
        <taxon>Vertebrata</taxon>
        <taxon>Euteleostomi</taxon>
        <taxon>Actinopterygii</taxon>
        <taxon>Neopterygii</taxon>
        <taxon>Teleostei</taxon>
        <taxon>Ostariophysi</taxon>
        <taxon>Siluriformes</taxon>
        <taxon>Bagridae</taxon>
        <taxon>Tachysurus</taxon>
    </lineage>
</organism>
<dbReference type="Gene3D" id="3.40.50.300">
    <property type="entry name" value="P-loop containing nucleotide triphosphate hydrolases"/>
    <property type="match status" value="2"/>
</dbReference>
<proteinExistence type="inferred from homology"/>
<feature type="transmembrane region" description="Helical" evidence="5">
    <location>
        <begin position="262"/>
        <end position="286"/>
    </location>
</feature>
<keyword evidence="5" id="KW-0812">Transmembrane</keyword>
<keyword evidence="5" id="KW-0472">Membrane</keyword>
<dbReference type="PANTHER" id="PTHR10903:SF186">
    <property type="entry name" value="GTPASE IMAP FAMILY MEMBER 4-LIKE-RELATED"/>
    <property type="match status" value="1"/>
</dbReference>
<evidence type="ECO:0000256" key="2">
    <source>
        <dbReference type="ARBA" id="ARBA00022741"/>
    </source>
</evidence>
<evidence type="ECO:0000256" key="4">
    <source>
        <dbReference type="SAM" id="MobiDB-lite"/>
    </source>
</evidence>
<accession>A0AA88T817</accession>
<dbReference type="EMBL" id="JAVHJS010000003">
    <property type="protein sequence ID" value="KAK2864929.1"/>
    <property type="molecule type" value="Genomic_DNA"/>
</dbReference>